<dbReference type="EMBL" id="QNUH01000002">
    <property type="protein sequence ID" value="REC80084.1"/>
    <property type="molecule type" value="Genomic_DNA"/>
</dbReference>
<dbReference type="OrthoDB" id="705292at2"/>
<protein>
    <submittedName>
        <fullName evidence="1">Uncharacterized protein</fullName>
    </submittedName>
</protein>
<proteinExistence type="predicted"/>
<sequence>MKAVIITTFTLMLAGITAKSQVAIGKQSVANTSVSLEFGNTENRGFILPYITDKTGITVEGSIIYDTTDHKVKYLKSSGVWVNLSEDDSTAATIGAADLSIQGLDKTEKATAKTAIGVNGATDTTDGILVLTDADKAMILPQVASPHINIINPASGMMAYDTVKKQLAIYNGTVWSFWKP</sequence>
<evidence type="ECO:0000313" key="2">
    <source>
        <dbReference type="Proteomes" id="UP000257030"/>
    </source>
</evidence>
<gene>
    <name evidence="1" type="ORF">DRF60_03635</name>
</gene>
<dbReference type="Proteomes" id="UP000257030">
    <property type="component" value="Unassembled WGS sequence"/>
</dbReference>
<dbReference type="RefSeq" id="WP_116010763.1">
    <property type="nucleotide sequence ID" value="NZ_QNUH01000002.1"/>
</dbReference>
<keyword evidence="2" id="KW-1185">Reference proteome</keyword>
<evidence type="ECO:0000313" key="1">
    <source>
        <dbReference type="EMBL" id="REC80084.1"/>
    </source>
</evidence>
<organism evidence="1 2">
    <name type="scientific">Chryseobacterium elymi</name>
    <dbReference type="NCBI Taxonomy" id="395936"/>
    <lineage>
        <taxon>Bacteria</taxon>
        <taxon>Pseudomonadati</taxon>
        <taxon>Bacteroidota</taxon>
        <taxon>Flavobacteriia</taxon>
        <taxon>Flavobacteriales</taxon>
        <taxon>Weeksellaceae</taxon>
        <taxon>Chryseobacterium group</taxon>
        <taxon>Chryseobacterium</taxon>
    </lineage>
</organism>
<comment type="caution">
    <text evidence="1">The sequence shown here is derived from an EMBL/GenBank/DDBJ whole genome shotgun (WGS) entry which is preliminary data.</text>
</comment>
<name>A0A3D9DPY5_9FLAO</name>
<accession>A0A3D9DPY5</accession>
<dbReference type="AlphaFoldDB" id="A0A3D9DPY5"/>
<reference evidence="1 2" key="1">
    <citation type="journal article" date="2010" name="Syst. Appl. Microbiol.">
        <title>Four new species of Chryseobacterium from the rhizosphere of coastal sand dune plants, Chryseobacterium elymi sp. nov., Chryseobacterium hagamense sp. nov., Chryseobacterium lathyri sp. nov. and Chryseobacterium rhizosphaerae sp. nov.</title>
        <authorList>
            <person name="Cho S.H."/>
            <person name="Lee K.S."/>
            <person name="Shin D.S."/>
            <person name="Han J.H."/>
            <person name="Park K.S."/>
            <person name="Lee C.H."/>
            <person name="Park K.H."/>
            <person name="Kim S.B."/>
        </authorList>
    </citation>
    <scope>NUCLEOTIDE SEQUENCE [LARGE SCALE GENOMIC DNA]</scope>
    <source>
        <strain evidence="1 2">KCTC 22547</strain>
    </source>
</reference>